<name>K0TDA8_THAOC</name>
<evidence type="ECO:0000256" key="1">
    <source>
        <dbReference type="SAM" id="MobiDB-lite"/>
    </source>
</evidence>
<sequence length="75" mass="7832">MHHCPVFANPKHDRPGVGNAVPTPQNPQVQRKVFRVARGPVRKEKKGTEKMGGPGAVRQSGPGRAPAAAAATTTA</sequence>
<keyword evidence="3" id="KW-1185">Reference proteome</keyword>
<organism evidence="2 3">
    <name type="scientific">Thalassiosira oceanica</name>
    <name type="common">Marine diatom</name>
    <dbReference type="NCBI Taxonomy" id="159749"/>
    <lineage>
        <taxon>Eukaryota</taxon>
        <taxon>Sar</taxon>
        <taxon>Stramenopiles</taxon>
        <taxon>Ochrophyta</taxon>
        <taxon>Bacillariophyta</taxon>
        <taxon>Coscinodiscophyceae</taxon>
        <taxon>Thalassiosirophycidae</taxon>
        <taxon>Thalassiosirales</taxon>
        <taxon>Thalassiosiraceae</taxon>
        <taxon>Thalassiosira</taxon>
    </lineage>
</organism>
<dbReference type="AlphaFoldDB" id="K0TDA8"/>
<evidence type="ECO:0000313" key="3">
    <source>
        <dbReference type="Proteomes" id="UP000266841"/>
    </source>
</evidence>
<protein>
    <submittedName>
        <fullName evidence="2">Uncharacterized protein</fullName>
    </submittedName>
</protein>
<dbReference type="EMBL" id="AGNL01007171">
    <property type="protein sequence ID" value="EJK71486.1"/>
    <property type="molecule type" value="Genomic_DNA"/>
</dbReference>
<evidence type="ECO:0000313" key="2">
    <source>
        <dbReference type="EMBL" id="EJK71486.1"/>
    </source>
</evidence>
<feature type="region of interest" description="Disordered" evidence="1">
    <location>
        <begin position="1"/>
        <end position="75"/>
    </location>
</feature>
<comment type="caution">
    <text evidence="2">The sequence shown here is derived from an EMBL/GenBank/DDBJ whole genome shotgun (WGS) entry which is preliminary data.</text>
</comment>
<accession>K0TDA8</accession>
<proteinExistence type="predicted"/>
<feature type="non-terminal residue" evidence="2">
    <location>
        <position position="75"/>
    </location>
</feature>
<dbReference type="Proteomes" id="UP000266841">
    <property type="component" value="Unassembled WGS sequence"/>
</dbReference>
<reference evidence="2 3" key="1">
    <citation type="journal article" date="2012" name="Genome Biol.">
        <title>Genome and low-iron response of an oceanic diatom adapted to chronic iron limitation.</title>
        <authorList>
            <person name="Lommer M."/>
            <person name="Specht M."/>
            <person name="Roy A.S."/>
            <person name="Kraemer L."/>
            <person name="Andreson R."/>
            <person name="Gutowska M.A."/>
            <person name="Wolf J."/>
            <person name="Bergner S.V."/>
            <person name="Schilhabel M.B."/>
            <person name="Klostermeier U.C."/>
            <person name="Beiko R.G."/>
            <person name="Rosenstiel P."/>
            <person name="Hippler M."/>
            <person name="Laroche J."/>
        </authorList>
    </citation>
    <scope>NUCLEOTIDE SEQUENCE [LARGE SCALE GENOMIC DNA]</scope>
    <source>
        <strain evidence="2 3">CCMP1005</strain>
    </source>
</reference>
<feature type="compositionally biased region" description="Low complexity" evidence="1">
    <location>
        <begin position="65"/>
        <end position="75"/>
    </location>
</feature>
<gene>
    <name evidence="2" type="ORF">THAOC_07065</name>
</gene>